<proteinExistence type="predicted"/>
<name>A0AAV7SY31_PLEWA</name>
<gene>
    <name evidence="1" type="ORF">NDU88_000955</name>
</gene>
<dbReference type="AlphaFoldDB" id="A0AAV7SY31"/>
<evidence type="ECO:0000313" key="2">
    <source>
        <dbReference type="Proteomes" id="UP001066276"/>
    </source>
</evidence>
<sequence>MGPSSRQTGLLLEIPSCPSSDSRKMAARWRCGHDPRSADKPRLLPSLFLGCPCHLRGSRHSAMSGRVGLKLQAAGTRLALPVWQRGSSQRGSSPLIAATRLGQRSGGGASCVAAGGQLQGHAEAAGRHRGA</sequence>
<dbReference type="EMBL" id="JANPWB010000007">
    <property type="protein sequence ID" value="KAJ1169048.1"/>
    <property type="molecule type" value="Genomic_DNA"/>
</dbReference>
<reference evidence="1" key="1">
    <citation type="journal article" date="2022" name="bioRxiv">
        <title>Sequencing and chromosome-scale assembly of the giantPleurodeles waltlgenome.</title>
        <authorList>
            <person name="Brown T."/>
            <person name="Elewa A."/>
            <person name="Iarovenko S."/>
            <person name="Subramanian E."/>
            <person name="Araus A.J."/>
            <person name="Petzold A."/>
            <person name="Susuki M."/>
            <person name="Suzuki K.-i.T."/>
            <person name="Hayashi T."/>
            <person name="Toyoda A."/>
            <person name="Oliveira C."/>
            <person name="Osipova E."/>
            <person name="Leigh N.D."/>
            <person name="Simon A."/>
            <person name="Yun M.H."/>
        </authorList>
    </citation>
    <scope>NUCLEOTIDE SEQUENCE</scope>
    <source>
        <strain evidence="1">20211129_DDA</strain>
        <tissue evidence="1">Liver</tissue>
    </source>
</reference>
<comment type="caution">
    <text evidence="1">The sequence shown here is derived from an EMBL/GenBank/DDBJ whole genome shotgun (WGS) entry which is preliminary data.</text>
</comment>
<dbReference type="Proteomes" id="UP001066276">
    <property type="component" value="Chromosome 4_1"/>
</dbReference>
<organism evidence="1 2">
    <name type="scientific">Pleurodeles waltl</name>
    <name type="common">Iberian ribbed newt</name>
    <dbReference type="NCBI Taxonomy" id="8319"/>
    <lineage>
        <taxon>Eukaryota</taxon>
        <taxon>Metazoa</taxon>
        <taxon>Chordata</taxon>
        <taxon>Craniata</taxon>
        <taxon>Vertebrata</taxon>
        <taxon>Euteleostomi</taxon>
        <taxon>Amphibia</taxon>
        <taxon>Batrachia</taxon>
        <taxon>Caudata</taxon>
        <taxon>Salamandroidea</taxon>
        <taxon>Salamandridae</taxon>
        <taxon>Pleurodelinae</taxon>
        <taxon>Pleurodeles</taxon>
    </lineage>
</organism>
<accession>A0AAV7SY31</accession>
<keyword evidence="2" id="KW-1185">Reference proteome</keyword>
<evidence type="ECO:0000313" key="1">
    <source>
        <dbReference type="EMBL" id="KAJ1169048.1"/>
    </source>
</evidence>
<protein>
    <submittedName>
        <fullName evidence="1">Uncharacterized protein</fullName>
    </submittedName>
</protein>